<evidence type="ECO:0000313" key="2">
    <source>
        <dbReference type="Proteomes" id="UP000265520"/>
    </source>
</evidence>
<feature type="non-terminal residue" evidence="1">
    <location>
        <position position="89"/>
    </location>
</feature>
<proteinExistence type="predicted"/>
<sequence>MKENRWFCIFIGIDPVQARPPQHTHLKPLISIKRPEASLSKVSSRPSDLSDGRDHSLLFCLAASAHGPWIGPLPFLYAIHTPPAYFLHP</sequence>
<comment type="caution">
    <text evidence="1">The sequence shown here is derived from an EMBL/GenBank/DDBJ whole genome shotgun (WGS) entry which is preliminary data.</text>
</comment>
<dbReference type="EMBL" id="LXQA010004327">
    <property type="protein sequence ID" value="MCH82880.1"/>
    <property type="molecule type" value="Genomic_DNA"/>
</dbReference>
<organism evidence="1 2">
    <name type="scientific">Trifolium medium</name>
    <dbReference type="NCBI Taxonomy" id="97028"/>
    <lineage>
        <taxon>Eukaryota</taxon>
        <taxon>Viridiplantae</taxon>
        <taxon>Streptophyta</taxon>
        <taxon>Embryophyta</taxon>
        <taxon>Tracheophyta</taxon>
        <taxon>Spermatophyta</taxon>
        <taxon>Magnoliopsida</taxon>
        <taxon>eudicotyledons</taxon>
        <taxon>Gunneridae</taxon>
        <taxon>Pentapetalae</taxon>
        <taxon>rosids</taxon>
        <taxon>fabids</taxon>
        <taxon>Fabales</taxon>
        <taxon>Fabaceae</taxon>
        <taxon>Papilionoideae</taxon>
        <taxon>50 kb inversion clade</taxon>
        <taxon>NPAAA clade</taxon>
        <taxon>Hologalegina</taxon>
        <taxon>IRL clade</taxon>
        <taxon>Trifolieae</taxon>
        <taxon>Trifolium</taxon>
    </lineage>
</organism>
<dbReference type="Proteomes" id="UP000265520">
    <property type="component" value="Unassembled WGS sequence"/>
</dbReference>
<evidence type="ECO:0000313" key="1">
    <source>
        <dbReference type="EMBL" id="MCH82880.1"/>
    </source>
</evidence>
<accession>A0A392M647</accession>
<keyword evidence="2" id="KW-1185">Reference proteome</keyword>
<name>A0A392M647_9FABA</name>
<reference evidence="1 2" key="1">
    <citation type="journal article" date="2018" name="Front. Plant Sci.">
        <title>Red Clover (Trifolium pratense) and Zigzag Clover (T. medium) - A Picture of Genomic Similarities and Differences.</title>
        <authorList>
            <person name="Dluhosova J."/>
            <person name="Istvanek J."/>
            <person name="Nedelnik J."/>
            <person name="Repkova J."/>
        </authorList>
    </citation>
    <scope>NUCLEOTIDE SEQUENCE [LARGE SCALE GENOMIC DNA]</scope>
    <source>
        <strain evidence="2">cv. 10/8</strain>
        <tissue evidence="1">Leaf</tissue>
    </source>
</reference>
<dbReference type="AlphaFoldDB" id="A0A392M647"/>
<gene>
    <name evidence="1" type="ORF">A2U01_0003693</name>
</gene>
<protein>
    <submittedName>
        <fullName evidence="1">Uncharacterized protein</fullName>
    </submittedName>
</protein>